<keyword evidence="3" id="KW-0413">Isomerase</keyword>
<dbReference type="InterPro" id="IPR050312">
    <property type="entry name" value="IolE/XylAMocC-like"/>
</dbReference>
<evidence type="ECO:0000256" key="1">
    <source>
        <dbReference type="ARBA" id="ARBA00023277"/>
    </source>
</evidence>
<gene>
    <name evidence="3" type="ORF">D7I44_04600</name>
</gene>
<organism evidence="3 4">
    <name type="scientific">Gryllotalpicola protaetiae</name>
    <dbReference type="NCBI Taxonomy" id="2419771"/>
    <lineage>
        <taxon>Bacteria</taxon>
        <taxon>Bacillati</taxon>
        <taxon>Actinomycetota</taxon>
        <taxon>Actinomycetes</taxon>
        <taxon>Micrococcales</taxon>
        <taxon>Microbacteriaceae</taxon>
        <taxon>Gryllotalpicola</taxon>
    </lineage>
</organism>
<dbReference type="InterPro" id="IPR036237">
    <property type="entry name" value="Xyl_isomerase-like_sf"/>
</dbReference>
<dbReference type="SUPFAM" id="SSF51658">
    <property type="entry name" value="Xylose isomerase-like"/>
    <property type="match status" value="1"/>
</dbReference>
<dbReference type="AlphaFoldDB" id="A0A387BKM2"/>
<feature type="domain" description="Xylose isomerase-like TIM barrel" evidence="2">
    <location>
        <begin position="20"/>
        <end position="214"/>
    </location>
</feature>
<reference evidence="3 4" key="1">
    <citation type="submission" date="2018-09" db="EMBL/GenBank/DDBJ databases">
        <title>Genome sequencing of strain 2DFW10M-5.</title>
        <authorList>
            <person name="Heo J."/>
            <person name="Kim S.-J."/>
            <person name="Kwon S.-W."/>
        </authorList>
    </citation>
    <scope>NUCLEOTIDE SEQUENCE [LARGE SCALE GENOMIC DNA]</scope>
    <source>
        <strain evidence="3 4">2DFW10M-5</strain>
    </source>
</reference>
<dbReference type="KEGG" id="gry:D7I44_04600"/>
<evidence type="ECO:0000313" key="3">
    <source>
        <dbReference type="EMBL" id="AYG02872.1"/>
    </source>
</evidence>
<dbReference type="PANTHER" id="PTHR12110:SF41">
    <property type="entry name" value="INOSOSE DEHYDRATASE"/>
    <property type="match status" value="1"/>
</dbReference>
<dbReference type="InterPro" id="IPR013022">
    <property type="entry name" value="Xyl_isomerase-like_TIM-brl"/>
</dbReference>
<evidence type="ECO:0000259" key="2">
    <source>
        <dbReference type="Pfam" id="PF01261"/>
    </source>
</evidence>
<name>A0A387BKM2_9MICO</name>
<dbReference type="EMBL" id="CP032624">
    <property type="protein sequence ID" value="AYG02872.1"/>
    <property type="molecule type" value="Genomic_DNA"/>
</dbReference>
<keyword evidence="4" id="KW-1185">Reference proteome</keyword>
<evidence type="ECO:0000313" key="4">
    <source>
        <dbReference type="Proteomes" id="UP000275069"/>
    </source>
</evidence>
<dbReference type="OrthoDB" id="104997at2"/>
<protein>
    <submittedName>
        <fullName evidence="3">Sugar phosphate isomerase/epimerase</fullName>
    </submittedName>
</protein>
<sequence>MQIEISRPTNGEREAAEYYRLARQVGYTGLQLKSMQYSDWVEEPERLCRAVSDGPAVTGVVLQCGLDDAGQERVRAVTRFCRAVGARRIVFCHDFPRAQTSDDDRRRFARILSHLGEEAAEFGIRISLHHHVGQPVMRRRDFDGFFEAVTEGCVGLTLDTAHLALAGIDDFGEIALTFAQLIDNVHLKDVAGDRFRLLGEGTLKFEPLVEALQDWSPVWCVDEESGAPLTSGATQSFAAVSRLLHL</sequence>
<dbReference type="PANTHER" id="PTHR12110">
    <property type="entry name" value="HYDROXYPYRUVATE ISOMERASE"/>
    <property type="match status" value="1"/>
</dbReference>
<dbReference type="Proteomes" id="UP000275069">
    <property type="component" value="Chromosome"/>
</dbReference>
<accession>A0A387BKM2</accession>
<keyword evidence="1" id="KW-0119">Carbohydrate metabolism</keyword>
<dbReference type="GO" id="GO:0016853">
    <property type="term" value="F:isomerase activity"/>
    <property type="evidence" value="ECO:0007669"/>
    <property type="project" value="UniProtKB-KW"/>
</dbReference>
<proteinExistence type="predicted"/>
<dbReference type="Pfam" id="PF01261">
    <property type="entry name" value="AP_endonuc_2"/>
    <property type="match status" value="1"/>
</dbReference>
<dbReference type="Gene3D" id="3.20.20.150">
    <property type="entry name" value="Divalent-metal-dependent TIM barrel enzymes"/>
    <property type="match status" value="1"/>
</dbReference>